<proteinExistence type="predicted"/>
<dbReference type="AlphaFoldDB" id="A0A401PKH4"/>
<name>A0A401PKH4_SCYTO</name>
<reference evidence="2 3" key="1">
    <citation type="journal article" date="2018" name="Nat. Ecol. Evol.">
        <title>Shark genomes provide insights into elasmobranch evolution and the origin of vertebrates.</title>
        <authorList>
            <person name="Hara Y"/>
            <person name="Yamaguchi K"/>
            <person name="Onimaru K"/>
            <person name="Kadota M"/>
            <person name="Koyanagi M"/>
            <person name="Keeley SD"/>
            <person name="Tatsumi K"/>
            <person name="Tanaka K"/>
            <person name="Motone F"/>
            <person name="Kageyama Y"/>
            <person name="Nozu R"/>
            <person name="Adachi N"/>
            <person name="Nishimura O"/>
            <person name="Nakagawa R"/>
            <person name="Tanegashima C"/>
            <person name="Kiyatake I"/>
            <person name="Matsumoto R"/>
            <person name="Murakumo K"/>
            <person name="Nishida K"/>
            <person name="Terakita A"/>
            <person name="Kuratani S"/>
            <person name="Sato K"/>
            <person name="Hyodo S Kuraku.S."/>
        </authorList>
    </citation>
    <scope>NUCLEOTIDE SEQUENCE [LARGE SCALE GENOMIC DNA]</scope>
</reference>
<organism evidence="2 3">
    <name type="scientific">Scyliorhinus torazame</name>
    <name type="common">Cloudy catshark</name>
    <name type="synonym">Catulus torazame</name>
    <dbReference type="NCBI Taxonomy" id="75743"/>
    <lineage>
        <taxon>Eukaryota</taxon>
        <taxon>Metazoa</taxon>
        <taxon>Chordata</taxon>
        <taxon>Craniata</taxon>
        <taxon>Vertebrata</taxon>
        <taxon>Chondrichthyes</taxon>
        <taxon>Elasmobranchii</taxon>
        <taxon>Galeomorphii</taxon>
        <taxon>Galeoidea</taxon>
        <taxon>Carcharhiniformes</taxon>
        <taxon>Scyliorhinidae</taxon>
        <taxon>Scyliorhinus</taxon>
    </lineage>
</organism>
<keyword evidence="1" id="KW-0472">Membrane</keyword>
<evidence type="ECO:0000313" key="3">
    <source>
        <dbReference type="Proteomes" id="UP000288216"/>
    </source>
</evidence>
<feature type="transmembrane region" description="Helical" evidence="1">
    <location>
        <begin position="12"/>
        <end position="35"/>
    </location>
</feature>
<gene>
    <name evidence="2" type="ORF">scyTo_0002700</name>
</gene>
<evidence type="ECO:0000256" key="1">
    <source>
        <dbReference type="SAM" id="Phobius"/>
    </source>
</evidence>
<evidence type="ECO:0000313" key="2">
    <source>
        <dbReference type="EMBL" id="GCB73620.1"/>
    </source>
</evidence>
<dbReference type="Proteomes" id="UP000288216">
    <property type="component" value="Unassembled WGS sequence"/>
</dbReference>
<comment type="caution">
    <text evidence="2">The sequence shown here is derived from an EMBL/GenBank/DDBJ whole genome shotgun (WGS) entry which is preliminary data.</text>
</comment>
<keyword evidence="1" id="KW-1133">Transmembrane helix</keyword>
<keyword evidence="1" id="KW-0812">Transmembrane</keyword>
<dbReference type="EMBL" id="BFAA01000693">
    <property type="protein sequence ID" value="GCB73620.1"/>
    <property type="molecule type" value="Genomic_DNA"/>
</dbReference>
<keyword evidence="3" id="KW-1185">Reference proteome</keyword>
<sequence>ASEKEILYAMKTTILVVTVLATILALFTNTIYGLYALSADLVGRRLYILRRPADPPPPAQ</sequence>
<protein>
    <submittedName>
        <fullName evidence="2">Uncharacterized protein</fullName>
    </submittedName>
</protein>
<feature type="non-terminal residue" evidence="2">
    <location>
        <position position="1"/>
    </location>
</feature>
<accession>A0A401PKH4</accession>